<protein>
    <recommendedName>
        <fullName evidence="2">6-phosphogluconolactonase</fullName>
        <shortName evidence="2">6PGL</shortName>
        <ecNumber evidence="2">3.1.1.31</ecNumber>
    </recommendedName>
</protein>
<dbReference type="InterPro" id="IPR005900">
    <property type="entry name" value="6-phosphogluconolactonase_DevB"/>
</dbReference>
<evidence type="ECO:0000256" key="1">
    <source>
        <dbReference type="ARBA" id="ARBA00010662"/>
    </source>
</evidence>
<evidence type="ECO:0000259" key="3">
    <source>
        <dbReference type="Pfam" id="PF01182"/>
    </source>
</evidence>
<dbReference type="InterPro" id="IPR039104">
    <property type="entry name" value="6PGL"/>
</dbReference>
<keyword evidence="2" id="KW-0378">Hydrolase</keyword>
<dbReference type="EMBL" id="CAKOGP040002425">
    <property type="protein sequence ID" value="CAJ1969780.1"/>
    <property type="molecule type" value="Genomic_DNA"/>
</dbReference>
<sequence length="282" mass="30228">MSCPTPSLLVAASKADVPSILCPPIALMAEAALKDHGAVSIALSGGSLPSFLASLPQAFSDHETACWDKWHVFLADERCVSEDHEDSNTKALKEKFLSQVPIPASQIYKINQSYVSTKADGSSDSAAIAKDYQDILVSALKTYTNGRLDIAILGFGPDGHTCSLFPDHALIQPNQPSDIWVAPVDDSPKPPPQRITLTLPVLTQKTDHIIVCGAGGSKQPIVSKVFTSISNKVEKDGNFQYEGTMAQPPPFPCAMVMPQTSLTWVLDKDALGEESLIGEDKL</sequence>
<dbReference type="GO" id="GO:0017057">
    <property type="term" value="F:6-phosphogluconolactonase activity"/>
    <property type="evidence" value="ECO:0007669"/>
    <property type="project" value="UniProtKB-UniRule"/>
</dbReference>
<dbReference type="AlphaFoldDB" id="A0AAD2GDQ2"/>
<dbReference type="Gene3D" id="3.40.50.1360">
    <property type="match status" value="1"/>
</dbReference>
<dbReference type="PANTHER" id="PTHR11054">
    <property type="entry name" value="6-PHOSPHOGLUCONOLACTONASE"/>
    <property type="match status" value="1"/>
</dbReference>
<accession>A0AAD2GDQ2</accession>
<dbReference type="GO" id="GO:0005975">
    <property type="term" value="P:carbohydrate metabolic process"/>
    <property type="evidence" value="ECO:0007669"/>
    <property type="project" value="UniProtKB-UniRule"/>
</dbReference>
<evidence type="ECO:0000313" key="4">
    <source>
        <dbReference type="EMBL" id="CAJ1969780.1"/>
    </source>
</evidence>
<evidence type="ECO:0000313" key="5">
    <source>
        <dbReference type="Proteomes" id="UP001295423"/>
    </source>
</evidence>
<dbReference type="CDD" id="cd01400">
    <property type="entry name" value="6PGL"/>
    <property type="match status" value="1"/>
</dbReference>
<dbReference type="GO" id="GO:0006098">
    <property type="term" value="P:pentose-phosphate shunt"/>
    <property type="evidence" value="ECO:0007669"/>
    <property type="project" value="InterPro"/>
</dbReference>
<dbReference type="PANTHER" id="PTHR11054:SF22">
    <property type="entry name" value="6-PHOSPHOGLUCONOLACTONASE 3, CHLOROPLASTIC"/>
    <property type="match status" value="1"/>
</dbReference>
<dbReference type="InterPro" id="IPR006148">
    <property type="entry name" value="Glc/Gal-6P_isomerase"/>
</dbReference>
<dbReference type="NCBIfam" id="TIGR01198">
    <property type="entry name" value="pgl"/>
    <property type="match status" value="1"/>
</dbReference>
<name>A0AAD2GDQ2_9STRA</name>
<comment type="pathway">
    <text evidence="2">Carbohydrate degradation; pentose phosphate pathway; D-ribulose 5-phosphate from D-glucose 6-phosphate (oxidative stage): step 2/3.</text>
</comment>
<organism evidence="4 5">
    <name type="scientific">Cylindrotheca closterium</name>
    <dbReference type="NCBI Taxonomy" id="2856"/>
    <lineage>
        <taxon>Eukaryota</taxon>
        <taxon>Sar</taxon>
        <taxon>Stramenopiles</taxon>
        <taxon>Ochrophyta</taxon>
        <taxon>Bacillariophyta</taxon>
        <taxon>Bacillariophyceae</taxon>
        <taxon>Bacillariophycidae</taxon>
        <taxon>Bacillariales</taxon>
        <taxon>Bacillariaceae</taxon>
        <taxon>Cylindrotheca</taxon>
    </lineage>
</organism>
<comment type="caution">
    <text evidence="4">The sequence shown here is derived from an EMBL/GenBank/DDBJ whole genome shotgun (WGS) entry which is preliminary data.</text>
</comment>
<reference evidence="4" key="1">
    <citation type="submission" date="2023-08" db="EMBL/GenBank/DDBJ databases">
        <authorList>
            <person name="Audoor S."/>
            <person name="Bilcke G."/>
        </authorList>
    </citation>
    <scope>NUCLEOTIDE SEQUENCE</scope>
</reference>
<feature type="domain" description="Glucosamine/galactosamine-6-phosphate isomerase" evidence="3">
    <location>
        <begin position="21"/>
        <end position="257"/>
    </location>
</feature>
<dbReference type="Proteomes" id="UP001295423">
    <property type="component" value="Unassembled WGS sequence"/>
</dbReference>
<proteinExistence type="inferred from homology"/>
<evidence type="ECO:0000256" key="2">
    <source>
        <dbReference type="RuleBase" id="RU365095"/>
    </source>
</evidence>
<comment type="catalytic activity">
    <reaction evidence="2">
        <text>6-phospho-D-glucono-1,5-lactone + H2O = 6-phospho-D-gluconate + H(+)</text>
        <dbReference type="Rhea" id="RHEA:12556"/>
        <dbReference type="ChEBI" id="CHEBI:15377"/>
        <dbReference type="ChEBI" id="CHEBI:15378"/>
        <dbReference type="ChEBI" id="CHEBI:57955"/>
        <dbReference type="ChEBI" id="CHEBI:58759"/>
        <dbReference type="EC" id="3.1.1.31"/>
    </reaction>
</comment>
<comment type="function">
    <text evidence="2">Hydrolysis of 6-phosphogluconolactone to 6-phosphogluconate.</text>
</comment>
<dbReference type="SUPFAM" id="SSF100950">
    <property type="entry name" value="NagB/RpiA/CoA transferase-like"/>
    <property type="match status" value="1"/>
</dbReference>
<keyword evidence="5" id="KW-1185">Reference proteome</keyword>
<dbReference type="Pfam" id="PF01182">
    <property type="entry name" value="Glucosamine_iso"/>
    <property type="match status" value="1"/>
</dbReference>
<dbReference type="EC" id="3.1.1.31" evidence="2"/>
<gene>
    <name evidence="4" type="ORF">CYCCA115_LOCUS23883</name>
</gene>
<comment type="similarity">
    <text evidence="1 2">Belongs to the glucosamine/galactosamine-6-phosphate isomerase family. 6-phosphogluconolactonase subfamily.</text>
</comment>
<dbReference type="InterPro" id="IPR037171">
    <property type="entry name" value="NagB/RpiA_transferase-like"/>
</dbReference>